<reference evidence="1 2" key="1">
    <citation type="submission" date="2021-06" db="EMBL/GenBank/DDBJ databases">
        <authorList>
            <person name="Palmer J.M."/>
        </authorList>
    </citation>
    <scope>NUCLEOTIDE SEQUENCE [LARGE SCALE GENOMIC DNA]</scope>
    <source>
        <strain evidence="1 2">XC_2019</strain>
        <tissue evidence="1">Muscle</tissue>
    </source>
</reference>
<organism evidence="1 2">
    <name type="scientific">Xenoophorus captivus</name>
    <dbReference type="NCBI Taxonomy" id="1517983"/>
    <lineage>
        <taxon>Eukaryota</taxon>
        <taxon>Metazoa</taxon>
        <taxon>Chordata</taxon>
        <taxon>Craniata</taxon>
        <taxon>Vertebrata</taxon>
        <taxon>Euteleostomi</taxon>
        <taxon>Actinopterygii</taxon>
        <taxon>Neopterygii</taxon>
        <taxon>Teleostei</taxon>
        <taxon>Neoteleostei</taxon>
        <taxon>Acanthomorphata</taxon>
        <taxon>Ovalentaria</taxon>
        <taxon>Atherinomorphae</taxon>
        <taxon>Cyprinodontiformes</taxon>
        <taxon>Goodeidae</taxon>
        <taxon>Xenoophorus</taxon>
    </lineage>
</organism>
<name>A0ABV0SEG3_9TELE</name>
<dbReference type="EMBL" id="JAHRIN010076154">
    <property type="protein sequence ID" value="MEQ2217822.1"/>
    <property type="molecule type" value="Genomic_DNA"/>
</dbReference>
<protein>
    <submittedName>
        <fullName evidence="1">Uncharacterized protein</fullName>
    </submittedName>
</protein>
<evidence type="ECO:0000313" key="2">
    <source>
        <dbReference type="Proteomes" id="UP001434883"/>
    </source>
</evidence>
<keyword evidence="2" id="KW-1185">Reference proteome</keyword>
<evidence type="ECO:0000313" key="1">
    <source>
        <dbReference type="EMBL" id="MEQ2217822.1"/>
    </source>
</evidence>
<proteinExistence type="predicted"/>
<comment type="caution">
    <text evidence="1">The sequence shown here is derived from an EMBL/GenBank/DDBJ whole genome shotgun (WGS) entry which is preliminary data.</text>
</comment>
<accession>A0ABV0SEG3</accession>
<sequence>MQLKVSIFKSSLLSNNIHTEGWRLYCQENNQISKFRLVSHWSVPIKPREKTKTGVESAHWPILLFIPSAIKAVIDIFNQFFTCVLLQVKVISKGLNIKGCHYCYIISGNEKEKLN</sequence>
<gene>
    <name evidence="1" type="ORF">XENOCAPTIV_023423</name>
</gene>
<dbReference type="Proteomes" id="UP001434883">
    <property type="component" value="Unassembled WGS sequence"/>
</dbReference>